<evidence type="ECO:0000313" key="3">
    <source>
        <dbReference type="Proteomes" id="UP001154061"/>
    </source>
</evidence>
<gene>
    <name evidence="2" type="ORF">NDI89_17435</name>
</gene>
<keyword evidence="3" id="KW-1185">Reference proteome</keyword>
<comment type="caution">
    <text evidence="2">The sequence shown here is derived from an EMBL/GenBank/DDBJ whole genome shotgun (WGS) entry which is preliminary data.</text>
</comment>
<dbReference type="AlphaFoldDB" id="A0A9Q4L5P8"/>
<evidence type="ECO:0000256" key="1">
    <source>
        <dbReference type="SAM" id="MobiDB-lite"/>
    </source>
</evidence>
<feature type="compositionally biased region" description="Acidic residues" evidence="1">
    <location>
        <begin position="116"/>
        <end position="133"/>
    </location>
</feature>
<feature type="region of interest" description="Disordered" evidence="1">
    <location>
        <begin position="102"/>
        <end position="171"/>
    </location>
</feature>
<reference evidence="2" key="1">
    <citation type="submission" date="2022-06" db="EMBL/GenBank/DDBJ databases">
        <title>Natrinema sp. a new haloarchaeum isolate from saline soil.</title>
        <authorList>
            <person name="Strakova D."/>
            <person name="Galisteo C."/>
            <person name="Sanchez-Porro C."/>
            <person name="Ventosa A."/>
        </authorList>
    </citation>
    <scope>NUCLEOTIDE SEQUENCE</scope>
    <source>
        <strain evidence="2">S1CR25-10</strain>
    </source>
</reference>
<dbReference type="Proteomes" id="UP001154061">
    <property type="component" value="Unassembled WGS sequence"/>
</dbReference>
<evidence type="ECO:0000313" key="2">
    <source>
        <dbReference type="EMBL" id="MDF9747373.1"/>
    </source>
</evidence>
<name>A0A9Q4L5P8_9EURY</name>
<proteinExistence type="predicted"/>
<organism evidence="2 3">
    <name type="scientific">Natrinema salsiterrestre</name>
    <dbReference type="NCBI Taxonomy" id="2950540"/>
    <lineage>
        <taxon>Archaea</taxon>
        <taxon>Methanobacteriati</taxon>
        <taxon>Methanobacteriota</taxon>
        <taxon>Stenosarchaea group</taxon>
        <taxon>Halobacteria</taxon>
        <taxon>Halobacteriales</taxon>
        <taxon>Natrialbaceae</taxon>
        <taxon>Natrinema</taxon>
    </lineage>
</organism>
<protein>
    <submittedName>
        <fullName evidence="2">Uncharacterized protein</fullName>
    </submittedName>
</protein>
<accession>A0A9Q4L5P8</accession>
<sequence length="171" mass="17672">MSTDSTVTEVFEDVEADPDAILEACGAETPAELVESGGKHDPEPDEISDATAAELFADLGDETTDWSREAAFESEFAGDADATVRDDGDAIDATAAELDALTATASTPDRATATDDSVESLESTDSDSSDDASFETLVLRDGGTDELELVGDPTTTRVADDAFGTAGSDAY</sequence>
<dbReference type="EMBL" id="JAMQOT010000006">
    <property type="protein sequence ID" value="MDF9747373.1"/>
    <property type="molecule type" value="Genomic_DNA"/>
</dbReference>
<dbReference type="RefSeq" id="WP_277523328.1">
    <property type="nucleotide sequence ID" value="NZ_JAMQOT010000006.1"/>
</dbReference>